<gene>
    <name evidence="12" type="ORF">A3B40_02100</name>
</gene>
<evidence type="ECO:0000256" key="8">
    <source>
        <dbReference type="ARBA" id="ARBA00023315"/>
    </source>
</evidence>
<evidence type="ECO:0000256" key="4">
    <source>
        <dbReference type="ARBA" id="ARBA00007947"/>
    </source>
</evidence>
<comment type="similarity">
    <text evidence="4">In the N-terminal section; belongs to the N-acetylglucosamine-1-phosphate uridyltransferase family.</text>
</comment>
<dbReference type="SUPFAM" id="SSF53448">
    <property type="entry name" value="Nucleotide-diphospho-sugar transferases"/>
    <property type="match status" value="1"/>
</dbReference>
<evidence type="ECO:0000256" key="6">
    <source>
        <dbReference type="ARBA" id="ARBA00022695"/>
    </source>
</evidence>
<dbReference type="Pfam" id="PF00483">
    <property type="entry name" value="NTP_transferase"/>
    <property type="match status" value="1"/>
</dbReference>
<protein>
    <recommendedName>
        <fullName evidence="11">Nucleotidyl transferase domain-containing protein</fullName>
    </recommendedName>
</protein>
<evidence type="ECO:0000256" key="10">
    <source>
        <dbReference type="ARBA" id="ARBA00048493"/>
    </source>
</evidence>
<dbReference type="AlphaFoldDB" id="A0A1F7IIS5"/>
<proteinExistence type="inferred from homology"/>
<dbReference type="EMBL" id="MGAI01000057">
    <property type="protein sequence ID" value="OGK43261.1"/>
    <property type="molecule type" value="Genomic_DNA"/>
</dbReference>
<accession>A0A1F7IIS5</accession>
<keyword evidence="6" id="KW-0548">Nucleotidyltransferase</keyword>
<evidence type="ECO:0000256" key="3">
    <source>
        <dbReference type="ARBA" id="ARBA00007707"/>
    </source>
</evidence>
<dbReference type="InterPro" id="IPR011004">
    <property type="entry name" value="Trimer_LpxA-like_sf"/>
</dbReference>
<evidence type="ECO:0000256" key="7">
    <source>
        <dbReference type="ARBA" id="ARBA00023268"/>
    </source>
</evidence>
<dbReference type="InterPro" id="IPR029044">
    <property type="entry name" value="Nucleotide-diphossugar_trans"/>
</dbReference>
<feature type="domain" description="Nucleotidyl transferase" evidence="11">
    <location>
        <begin position="8"/>
        <end position="223"/>
    </location>
</feature>
<evidence type="ECO:0000313" key="12">
    <source>
        <dbReference type="EMBL" id="OGK43261.1"/>
    </source>
</evidence>
<dbReference type="InterPro" id="IPR001451">
    <property type="entry name" value="Hexapep"/>
</dbReference>
<keyword evidence="7" id="KW-0511">Multifunctional enzyme</keyword>
<evidence type="ECO:0000256" key="2">
    <source>
        <dbReference type="ARBA" id="ARBA00005208"/>
    </source>
</evidence>
<comment type="pathway">
    <text evidence="1">Nucleotide-sugar biosynthesis; UDP-N-acetyl-alpha-D-glucosamine biosynthesis; N-acetyl-alpha-D-glucosamine 1-phosphate from alpha-D-glucosamine 6-phosphate (route II): step 2/2.</text>
</comment>
<dbReference type="Proteomes" id="UP000178040">
    <property type="component" value="Unassembled WGS sequence"/>
</dbReference>
<comment type="caution">
    <text evidence="12">The sequence shown here is derived from an EMBL/GenBank/DDBJ whole genome shotgun (WGS) entry which is preliminary data.</text>
</comment>
<keyword evidence="8" id="KW-0012">Acyltransferase</keyword>
<name>A0A1F7IIS5_9BACT</name>
<sequence>MSKFKNILILAAGDSTRFWPLKRKSYFPFLQKPLLQHQLSNLKNYSESLSVIVNQSDYQFANSIIKQIKNGNNYKFQVINQKQNLKGQGGAILSAKNKIKAEVLILNAEDIFKFDILNQCIDTARDKNLDYLCLAKKVNSYFPGGYLATKKNKLDQIIEKPQPKKTPSNLVKLVVDYFKDFSQLILALEKTKTNRDDQYEQAINVLLRQTNRREYILYDDFWYPLKYPWHVLGMIQYFLDPLKNEIKLGKNVKIAQTAKIVGPCFIDDNTIVGDYALVRQSHIGKNCLIGGYSEVARSYLAEGVSLHRNYIGDSVLDTKVLFGAEATTANFRFDGGSVKSFIKSKKVNTNLAKFGAIVGAGSKIGVNSTLLPGVKIGSNTLIGPGETIYEDVKDNTFLFKTSRTKNKMGGGSGMAPNSAQ</sequence>
<dbReference type="Pfam" id="PF14602">
    <property type="entry name" value="Hexapep_2"/>
    <property type="match status" value="1"/>
</dbReference>
<comment type="pathway">
    <text evidence="2">Nucleotide-sugar biosynthesis; UDP-N-acetyl-alpha-D-glucosamine biosynthesis; UDP-N-acetyl-alpha-D-glucosamine from N-acetyl-alpha-D-glucosamine 1-phosphate: step 1/1.</text>
</comment>
<evidence type="ECO:0000313" key="13">
    <source>
        <dbReference type="Proteomes" id="UP000178040"/>
    </source>
</evidence>
<evidence type="ECO:0000256" key="9">
    <source>
        <dbReference type="ARBA" id="ARBA00048247"/>
    </source>
</evidence>
<dbReference type="Gene3D" id="3.90.550.10">
    <property type="entry name" value="Spore Coat Polysaccharide Biosynthesis Protein SpsA, Chain A"/>
    <property type="match status" value="1"/>
</dbReference>
<dbReference type="InterPro" id="IPR005835">
    <property type="entry name" value="NTP_transferase_dom"/>
</dbReference>
<dbReference type="GO" id="GO:0003977">
    <property type="term" value="F:UDP-N-acetylglucosamine diphosphorylase activity"/>
    <property type="evidence" value="ECO:0007669"/>
    <property type="project" value="UniProtKB-EC"/>
</dbReference>
<dbReference type="GO" id="GO:0019134">
    <property type="term" value="F:glucosamine-1-phosphate N-acetyltransferase activity"/>
    <property type="evidence" value="ECO:0007669"/>
    <property type="project" value="UniProtKB-EC"/>
</dbReference>
<dbReference type="PANTHER" id="PTHR43584">
    <property type="entry name" value="NUCLEOTIDYL TRANSFERASE"/>
    <property type="match status" value="1"/>
</dbReference>
<comment type="catalytic activity">
    <reaction evidence="10">
        <text>N-acetyl-alpha-D-glucosamine 1-phosphate + UTP + H(+) = UDP-N-acetyl-alpha-D-glucosamine + diphosphate</text>
        <dbReference type="Rhea" id="RHEA:13509"/>
        <dbReference type="ChEBI" id="CHEBI:15378"/>
        <dbReference type="ChEBI" id="CHEBI:33019"/>
        <dbReference type="ChEBI" id="CHEBI:46398"/>
        <dbReference type="ChEBI" id="CHEBI:57705"/>
        <dbReference type="ChEBI" id="CHEBI:57776"/>
        <dbReference type="EC" id="2.7.7.23"/>
    </reaction>
</comment>
<dbReference type="PANTHER" id="PTHR43584:SF8">
    <property type="entry name" value="N-ACETYLMURAMATE ALPHA-1-PHOSPHATE URIDYLYLTRANSFERASE"/>
    <property type="match status" value="1"/>
</dbReference>
<dbReference type="Gene3D" id="2.160.10.10">
    <property type="entry name" value="Hexapeptide repeat proteins"/>
    <property type="match status" value="1"/>
</dbReference>
<dbReference type="SUPFAM" id="SSF51161">
    <property type="entry name" value="Trimeric LpxA-like enzymes"/>
    <property type="match status" value="1"/>
</dbReference>
<comment type="catalytic activity">
    <reaction evidence="9">
        <text>alpha-D-glucosamine 1-phosphate + acetyl-CoA = N-acetyl-alpha-D-glucosamine 1-phosphate + CoA + H(+)</text>
        <dbReference type="Rhea" id="RHEA:13725"/>
        <dbReference type="ChEBI" id="CHEBI:15378"/>
        <dbReference type="ChEBI" id="CHEBI:57287"/>
        <dbReference type="ChEBI" id="CHEBI:57288"/>
        <dbReference type="ChEBI" id="CHEBI:57776"/>
        <dbReference type="ChEBI" id="CHEBI:58516"/>
        <dbReference type="EC" id="2.3.1.157"/>
    </reaction>
</comment>
<organism evidence="12 13">
    <name type="scientific">Candidatus Roizmanbacteria bacterium RIFCSPLOWO2_01_FULL_37_16</name>
    <dbReference type="NCBI Taxonomy" id="1802058"/>
    <lineage>
        <taxon>Bacteria</taxon>
        <taxon>Candidatus Roizmaniibacteriota</taxon>
    </lineage>
</organism>
<evidence type="ECO:0000256" key="5">
    <source>
        <dbReference type="ARBA" id="ARBA00022679"/>
    </source>
</evidence>
<keyword evidence="5" id="KW-0808">Transferase</keyword>
<evidence type="ECO:0000259" key="11">
    <source>
        <dbReference type="Pfam" id="PF00483"/>
    </source>
</evidence>
<comment type="similarity">
    <text evidence="3">In the C-terminal section; belongs to the transferase hexapeptide repeat family.</text>
</comment>
<dbReference type="Pfam" id="PF00132">
    <property type="entry name" value="Hexapep"/>
    <property type="match status" value="1"/>
</dbReference>
<dbReference type="InterPro" id="IPR050065">
    <property type="entry name" value="GlmU-like"/>
</dbReference>
<evidence type="ECO:0000256" key="1">
    <source>
        <dbReference type="ARBA" id="ARBA00005166"/>
    </source>
</evidence>
<reference evidence="12 13" key="1">
    <citation type="journal article" date="2016" name="Nat. Commun.">
        <title>Thousands of microbial genomes shed light on interconnected biogeochemical processes in an aquifer system.</title>
        <authorList>
            <person name="Anantharaman K."/>
            <person name="Brown C.T."/>
            <person name="Hug L.A."/>
            <person name="Sharon I."/>
            <person name="Castelle C.J."/>
            <person name="Probst A.J."/>
            <person name="Thomas B.C."/>
            <person name="Singh A."/>
            <person name="Wilkins M.J."/>
            <person name="Karaoz U."/>
            <person name="Brodie E.L."/>
            <person name="Williams K.H."/>
            <person name="Hubbard S.S."/>
            <person name="Banfield J.F."/>
        </authorList>
    </citation>
    <scope>NUCLEOTIDE SEQUENCE [LARGE SCALE GENOMIC DNA]</scope>
</reference>